<name>A0A3B0RTW0_9ZZZZ</name>
<dbReference type="SUPFAM" id="SSF56784">
    <property type="entry name" value="HAD-like"/>
    <property type="match status" value="1"/>
</dbReference>
<evidence type="ECO:0000313" key="1">
    <source>
        <dbReference type="EMBL" id="VAV97204.1"/>
    </source>
</evidence>
<dbReference type="Pfam" id="PF13419">
    <property type="entry name" value="HAD_2"/>
    <property type="match status" value="1"/>
</dbReference>
<dbReference type="SFLD" id="SFLDS00003">
    <property type="entry name" value="Haloacid_Dehalogenase"/>
    <property type="match status" value="1"/>
</dbReference>
<dbReference type="SFLD" id="SFLDG01129">
    <property type="entry name" value="C1.5:_HAD__Beta-PGM__Phosphata"/>
    <property type="match status" value="1"/>
</dbReference>
<protein>
    <submittedName>
        <fullName evidence="1">Xylulose-1,5-bisphosphate phosphatase CbbY, converts this Rubisco inhibiting byproduct to xylulose-5P</fullName>
    </submittedName>
</protein>
<dbReference type="InterPro" id="IPR041492">
    <property type="entry name" value="HAD_2"/>
</dbReference>
<sequence>MLKALIFDVDGTLAETEELHRKAFNKVFVEYGLNWLWDQPLYGELLKIAGGQNRLRFYIQKYQPDGAADLLDQVADMHRQKTTIYGQLLADGKMDLRPGIEKLINEAIEKQLKLAIVTSTSRVNVDRLFKATIGLDVLARFEAICCGDDVNEVKPSPEIYLLALKNLDLSGDECLAFEDSEIGLTSALAANIPTIITVSTYCKDDDFSGARMIMSDLLSGNFKL</sequence>
<dbReference type="Gene3D" id="1.10.150.240">
    <property type="entry name" value="Putative phosphatase, domain 2"/>
    <property type="match status" value="1"/>
</dbReference>
<dbReference type="InterPro" id="IPR006439">
    <property type="entry name" value="HAD-SF_hydro_IA"/>
</dbReference>
<organism evidence="1">
    <name type="scientific">hydrothermal vent metagenome</name>
    <dbReference type="NCBI Taxonomy" id="652676"/>
    <lineage>
        <taxon>unclassified sequences</taxon>
        <taxon>metagenomes</taxon>
        <taxon>ecological metagenomes</taxon>
    </lineage>
</organism>
<dbReference type="EMBL" id="UOEC01000141">
    <property type="protein sequence ID" value="VAV97204.1"/>
    <property type="molecule type" value="Genomic_DNA"/>
</dbReference>
<dbReference type="GO" id="GO:0016787">
    <property type="term" value="F:hydrolase activity"/>
    <property type="evidence" value="ECO:0007669"/>
    <property type="project" value="InterPro"/>
</dbReference>
<dbReference type="Gene3D" id="3.40.50.1000">
    <property type="entry name" value="HAD superfamily/HAD-like"/>
    <property type="match status" value="1"/>
</dbReference>
<dbReference type="PANTHER" id="PTHR42896">
    <property type="entry name" value="XYLULOSE-1,5-BISPHOSPHATE (XUBP) PHOSPHATASE"/>
    <property type="match status" value="1"/>
</dbReference>
<reference evidence="1" key="1">
    <citation type="submission" date="2018-06" db="EMBL/GenBank/DDBJ databases">
        <authorList>
            <person name="Zhirakovskaya E."/>
        </authorList>
    </citation>
    <scope>NUCLEOTIDE SEQUENCE</scope>
</reference>
<dbReference type="NCBIfam" id="TIGR01509">
    <property type="entry name" value="HAD-SF-IA-v3"/>
    <property type="match status" value="1"/>
</dbReference>
<accession>A0A3B0RTW0</accession>
<dbReference type="PRINTS" id="PR00413">
    <property type="entry name" value="HADHALOGNASE"/>
</dbReference>
<dbReference type="AlphaFoldDB" id="A0A3B0RTW0"/>
<dbReference type="InterPro" id="IPR023214">
    <property type="entry name" value="HAD_sf"/>
</dbReference>
<dbReference type="PANTHER" id="PTHR42896:SF2">
    <property type="entry name" value="CBBY-LIKE PROTEIN"/>
    <property type="match status" value="1"/>
</dbReference>
<gene>
    <name evidence="1" type="ORF">MNBD_ALPHA08-2314</name>
</gene>
<dbReference type="InterPro" id="IPR036412">
    <property type="entry name" value="HAD-like_sf"/>
</dbReference>
<dbReference type="InterPro" id="IPR044999">
    <property type="entry name" value="CbbY-like"/>
</dbReference>
<proteinExistence type="predicted"/>
<dbReference type="InterPro" id="IPR023198">
    <property type="entry name" value="PGP-like_dom2"/>
</dbReference>